<organism evidence="2 3">
    <name type="scientific">Comamonas endophytica</name>
    <dbReference type="NCBI Taxonomy" id="2949090"/>
    <lineage>
        <taxon>Bacteria</taxon>
        <taxon>Pseudomonadati</taxon>
        <taxon>Pseudomonadota</taxon>
        <taxon>Betaproteobacteria</taxon>
        <taxon>Burkholderiales</taxon>
        <taxon>Comamonadaceae</taxon>
        <taxon>Comamonas</taxon>
    </lineage>
</organism>
<dbReference type="RefSeq" id="WP_231043504.1">
    <property type="nucleotide sequence ID" value="NZ_CP106881.1"/>
</dbReference>
<dbReference type="EMBL" id="CP106881">
    <property type="protein sequence ID" value="UYG52633.1"/>
    <property type="molecule type" value="Genomic_DNA"/>
</dbReference>
<reference evidence="2" key="1">
    <citation type="submission" date="2022-09" db="EMBL/GenBank/DDBJ databases">
        <title>The complete genome of Acidovorax sp. 5MLIR.</title>
        <authorList>
            <person name="Liu L."/>
            <person name="Yue J."/>
            <person name="Yang F."/>
            <person name="Yuan J."/>
            <person name="Li L."/>
        </authorList>
    </citation>
    <scope>NUCLEOTIDE SEQUENCE</scope>
    <source>
        <strain evidence="2">5MLIR</strain>
    </source>
</reference>
<accession>A0ABY6GC51</accession>
<keyword evidence="1" id="KW-1133">Transmembrane helix</keyword>
<sequence length="80" mass="8934">MRTASVILSLLTFPLLWLMLPALVFPPAAFVLGLKGYRRARARAGWNWHLPQQLLNALPMVLALVVGALAWYMILTGYKA</sequence>
<gene>
    <name evidence="2" type="ORF">M9799_05160</name>
</gene>
<name>A0ABY6GC51_9BURK</name>
<evidence type="ECO:0000313" key="2">
    <source>
        <dbReference type="EMBL" id="UYG52633.1"/>
    </source>
</evidence>
<keyword evidence="1" id="KW-0812">Transmembrane</keyword>
<proteinExistence type="predicted"/>
<protein>
    <submittedName>
        <fullName evidence="2">Uncharacterized protein</fullName>
    </submittedName>
</protein>
<evidence type="ECO:0000256" key="1">
    <source>
        <dbReference type="SAM" id="Phobius"/>
    </source>
</evidence>
<dbReference type="Proteomes" id="UP001162800">
    <property type="component" value="Chromosome"/>
</dbReference>
<evidence type="ECO:0000313" key="3">
    <source>
        <dbReference type="Proteomes" id="UP001162800"/>
    </source>
</evidence>
<feature type="transmembrane region" description="Helical" evidence="1">
    <location>
        <begin position="57"/>
        <end position="75"/>
    </location>
</feature>
<keyword evidence="1" id="KW-0472">Membrane</keyword>
<keyword evidence="3" id="KW-1185">Reference proteome</keyword>